<evidence type="ECO:0000256" key="5">
    <source>
        <dbReference type="ARBA" id="ARBA00047317"/>
    </source>
</evidence>
<dbReference type="SUPFAM" id="SSF63882">
    <property type="entry name" value="MoeA N-terminal region -like"/>
    <property type="match status" value="1"/>
</dbReference>
<comment type="function">
    <text evidence="1 6">Catalyzes the insertion of molybdate into adenylated molybdopterin with the concomitant release of AMP.</text>
</comment>
<dbReference type="OrthoDB" id="9804758at2"/>
<dbReference type="SUPFAM" id="SSF53218">
    <property type="entry name" value="Molybdenum cofactor biosynthesis proteins"/>
    <property type="match status" value="1"/>
</dbReference>
<reference evidence="8 9" key="1">
    <citation type="submission" date="2017-05" db="EMBL/GenBank/DDBJ databases">
        <title>Genome Sequence of Loktanella vestfoldensis Strain SMR4r Isolated from a Culture of the Diatom Skeletonema marinoi.</title>
        <authorList>
            <person name="Topel M."/>
            <person name="Pinder M.I.M."/>
            <person name="Johansson O.N."/>
            <person name="Kourtchenko O."/>
            <person name="Godhe A."/>
            <person name="Clarke A.K."/>
        </authorList>
    </citation>
    <scope>NUCLEOTIDE SEQUENCE [LARGE SCALE GENOMIC DNA]</scope>
    <source>
        <strain evidence="8 9">SMR4r</strain>
    </source>
</reference>
<evidence type="ECO:0000256" key="3">
    <source>
        <dbReference type="ARBA" id="ARBA00010763"/>
    </source>
</evidence>
<evidence type="ECO:0000256" key="1">
    <source>
        <dbReference type="ARBA" id="ARBA00002901"/>
    </source>
</evidence>
<dbReference type="InterPro" id="IPR038987">
    <property type="entry name" value="MoeA-like"/>
</dbReference>
<dbReference type="KEGG" id="lvs:LOKVESSMR4R_02881"/>
<dbReference type="Gene3D" id="3.90.105.10">
    <property type="entry name" value="Molybdopterin biosynthesis moea protein, domain 2"/>
    <property type="match status" value="1"/>
</dbReference>
<dbReference type="NCBIfam" id="NF045515">
    <property type="entry name" value="Glp_gephyrin"/>
    <property type="match status" value="1"/>
</dbReference>
<comment type="pathway">
    <text evidence="2 6">Cofactor biosynthesis; molybdopterin biosynthesis.</text>
</comment>
<keyword evidence="9" id="KW-1185">Reference proteome</keyword>
<keyword evidence="4 6" id="KW-0501">Molybdenum cofactor biosynthesis</keyword>
<dbReference type="PROSITE" id="PS01079">
    <property type="entry name" value="MOCF_BIOSYNTHESIS_2"/>
    <property type="match status" value="1"/>
</dbReference>
<name>A0A1Y0EFV4_9RHOB</name>
<comment type="catalytic activity">
    <reaction evidence="5">
        <text>adenylyl-molybdopterin + molybdate = Mo-molybdopterin + AMP + H(+)</text>
        <dbReference type="Rhea" id="RHEA:35047"/>
        <dbReference type="ChEBI" id="CHEBI:15378"/>
        <dbReference type="ChEBI" id="CHEBI:36264"/>
        <dbReference type="ChEBI" id="CHEBI:62727"/>
        <dbReference type="ChEBI" id="CHEBI:71302"/>
        <dbReference type="ChEBI" id="CHEBI:456215"/>
        <dbReference type="EC" id="2.10.1.1"/>
    </reaction>
</comment>
<dbReference type="EMBL" id="CP021431">
    <property type="protein sequence ID" value="ARU02172.1"/>
    <property type="molecule type" value="Genomic_DNA"/>
</dbReference>
<dbReference type="Pfam" id="PF03453">
    <property type="entry name" value="MoeA_N"/>
    <property type="match status" value="1"/>
</dbReference>
<evidence type="ECO:0000256" key="2">
    <source>
        <dbReference type="ARBA" id="ARBA00005046"/>
    </source>
</evidence>
<dbReference type="Gene3D" id="2.170.190.11">
    <property type="entry name" value="Molybdopterin biosynthesis moea protein, domain 3"/>
    <property type="match status" value="1"/>
</dbReference>
<evidence type="ECO:0000259" key="7">
    <source>
        <dbReference type="SMART" id="SM00852"/>
    </source>
</evidence>
<dbReference type="GO" id="GO:0005829">
    <property type="term" value="C:cytosol"/>
    <property type="evidence" value="ECO:0007669"/>
    <property type="project" value="TreeGrafter"/>
</dbReference>
<comment type="similarity">
    <text evidence="3 6">Belongs to the MoeA family.</text>
</comment>
<protein>
    <recommendedName>
        <fullName evidence="6">Molybdopterin molybdenumtransferase</fullName>
        <ecNumber evidence="6">2.10.1.1</ecNumber>
    </recommendedName>
</protein>
<evidence type="ECO:0000256" key="4">
    <source>
        <dbReference type="ARBA" id="ARBA00023150"/>
    </source>
</evidence>
<dbReference type="FunFam" id="3.40.980.10:FF:000001">
    <property type="entry name" value="Molybdopterin molybdenumtransferase"/>
    <property type="match status" value="1"/>
</dbReference>
<sequence>MWDTVLIVDWSGGNDRGASPKKDAIWTGVARAGQAEDPVYHRNRQLAEAWIIQFLTDEHAAGRRVLAGFDFAFGYPAGFGRVLTGSDDPFAIWDWFAAHVQDSPKANNRFDLAGQINARFPGIGPFWGNGLARDIPDLPRKGLARHGHGIAEKRAAEQQAKGAFAVWQLSGAGAVGSQVIMGLPVLARLRQRFGADLAVWPFEPLTPPIALVEVWPSLIAKTIAATCPPGAIKDAHQVRVLAQAISALAPEDLARMLDAPGGTAEGAILGLGHVALLEQAARAPVLRNDCFALPQGVHWTPVDQALAHLRQHLPPVAGVQPQPLAAAAGQYLAQDVTALRAHPPSPNAAVDGYGFAGPAGTGAQRLTLVQGRSAAGQPYDGTIRAGQAIRILTGADLPDGVDTVVMQEDVQATDTAITFQGPLKRGANARAAGEDMAAGQIIARQGRRLTPADLGMCAAAGIGQLLVYRPLRVGILSTGDELRDPGSTIAQGQIFDANRPMLAALVHQWGHQAVDLGRAPDNRSILRGMLDQAAATCDVILTSGGASAGDEDHMSALLAGTGSLALWRVAMKPGRPLAMGLWGGRPVLGLPGNPVAAMVCALVFAHPALALMAGGDWPEPQGFTLPAAFAKTKKAGRREYLRARIRDGKAEVFASEGSGRVSGLAWAEGLVMLPDAAMTITPGDPVTYLPFGSFR</sequence>
<dbReference type="GO" id="GO:0006777">
    <property type="term" value="P:Mo-molybdopterin cofactor biosynthetic process"/>
    <property type="evidence" value="ECO:0007669"/>
    <property type="project" value="UniProtKB-UniRule"/>
</dbReference>
<dbReference type="InterPro" id="IPR036425">
    <property type="entry name" value="MoaB/Mog-like_dom_sf"/>
</dbReference>
<feature type="domain" description="MoaB/Mog" evidence="7">
    <location>
        <begin position="474"/>
        <end position="611"/>
    </location>
</feature>
<gene>
    <name evidence="8" type="primary">moeA</name>
    <name evidence="8" type="ORF">LOKVESSMR4R_02881</name>
</gene>
<organism evidence="8 9">
    <name type="scientific">Yoonia vestfoldensis</name>
    <dbReference type="NCBI Taxonomy" id="245188"/>
    <lineage>
        <taxon>Bacteria</taxon>
        <taxon>Pseudomonadati</taxon>
        <taxon>Pseudomonadota</taxon>
        <taxon>Alphaproteobacteria</taxon>
        <taxon>Rhodobacterales</taxon>
        <taxon>Paracoccaceae</taxon>
        <taxon>Yoonia</taxon>
    </lineage>
</organism>
<accession>A0A1Y0EFV4</accession>
<dbReference type="STRING" id="1122181.GCA_000382265_00271"/>
<dbReference type="Proteomes" id="UP000195273">
    <property type="component" value="Chromosome"/>
</dbReference>
<dbReference type="RefSeq" id="WP_087209713.1">
    <property type="nucleotide sequence ID" value="NZ_CP021431.1"/>
</dbReference>
<dbReference type="Pfam" id="PF03454">
    <property type="entry name" value="MoeA_C"/>
    <property type="match status" value="1"/>
</dbReference>
<dbReference type="InterPro" id="IPR005110">
    <property type="entry name" value="MoeA_linker/N"/>
</dbReference>
<evidence type="ECO:0000256" key="6">
    <source>
        <dbReference type="RuleBase" id="RU365090"/>
    </source>
</evidence>
<proteinExistence type="inferred from homology"/>
<dbReference type="PANTHER" id="PTHR10192">
    <property type="entry name" value="MOLYBDOPTERIN BIOSYNTHESIS PROTEIN"/>
    <property type="match status" value="1"/>
</dbReference>
<dbReference type="GO" id="GO:0046872">
    <property type="term" value="F:metal ion binding"/>
    <property type="evidence" value="ECO:0007669"/>
    <property type="project" value="UniProtKB-UniRule"/>
</dbReference>
<evidence type="ECO:0000313" key="8">
    <source>
        <dbReference type="EMBL" id="ARU02172.1"/>
    </source>
</evidence>
<dbReference type="InterPro" id="IPR036688">
    <property type="entry name" value="MoeA_C_domain_IV_sf"/>
</dbReference>
<dbReference type="CDD" id="cd00887">
    <property type="entry name" value="MoeA"/>
    <property type="match status" value="1"/>
</dbReference>
<dbReference type="SMART" id="SM00852">
    <property type="entry name" value="MoCF_biosynth"/>
    <property type="match status" value="1"/>
</dbReference>
<keyword evidence="6" id="KW-0460">Magnesium</keyword>
<dbReference type="InterPro" id="IPR036135">
    <property type="entry name" value="MoeA_linker/N_sf"/>
</dbReference>
<dbReference type="PANTHER" id="PTHR10192:SF5">
    <property type="entry name" value="GEPHYRIN"/>
    <property type="match status" value="1"/>
</dbReference>
<keyword evidence="6" id="KW-0479">Metal-binding</keyword>
<dbReference type="InterPro" id="IPR001453">
    <property type="entry name" value="MoaB/Mog_dom"/>
</dbReference>
<comment type="cofactor">
    <cofactor evidence="6">
        <name>Mg(2+)</name>
        <dbReference type="ChEBI" id="CHEBI:18420"/>
    </cofactor>
</comment>
<dbReference type="SUPFAM" id="SSF63867">
    <property type="entry name" value="MoeA C-terminal domain-like"/>
    <property type="match status" value="1"/>
</dbReference>
<dbReference type="Gene3D" id="3.40.980.10">
    <property type="entry name" value="MoaB/Mog-like domain"/>
    <property type="match status" value="1"/>
</dbReference>
<dbReference type="AlphaFoldDB" id="A0A1Y0EFV4"/>
<dbReference type="UniPathway" id="UPA00344"/>
<dbReference type="InterPro" id="IPR008284">
    <property type="entry name" value="MoCF_biosynth_CS"/>
</dbReference>
<dbReference type="GO" id="GO:0061599">
    <property type="term" value="F:molybdopterin molybdotransferase activity"/>
    <property type="evidence" value="ECO:0007669"/>
    <property type="project" value="UniProtKB-UniRule"/>
</dbReference>
<evidence type="ECO:0000313" key="9">
    <source>
        <dbReference type="Proteomes" id="UP000195273"/>
    </source>
</evidence>
<dbReference type="EC" id="2.10.1.1" evidence="6"/>
<keyword evidence="6 8" id="KW-0808">Transferase</keyword>
<dbReference type="Gene3D" id="2.40.340.10">
    <property type="entry name" value="MoeA, C-terminal, domain IV"/>
    <property type="match status" value="1"/>
</dbReference>
<keyword evidence="6" id="KW-0500">Molybdenum</keyword>
<dbReference type="NCBIfam" id="TIGR00177">
    <property type="entry name" value="molyb_syn"/>
    <property type="match status" value="1"/>
</dbReference>
<dbReference type="InterPro" id="IPR005111">
    <property type="entry name" value="MoeA_C_domain_IV"/>
</dbReference>
<dbReference type="Pfam" id="PF00994">
    <property type="entry name" value="MoCF_biosynth"/>
    <property type="match status" value="1"/>
</dbReference>